<evidence type="ECO:0000313" key="3">
    <source>
        <dbReference type="Proteomes" id="UP000007030"/>
    </source>
</evidence>
<dbReference type="AlphaFoldDB" id="F2NR77"/>
<feature type="region of interest" description="Disordered" evidence="1">
    <location>
        <begin position="35"/>
        <end position="67"/>
    </location>
</feature>
<sequence length="67" mass="7513">MLCKRPGELPENREDAYRPHPLLFFLTCGVTLNWDGPPEPSPPYAEPPSPLAHKLRTPHPEGEDLAL</sequence>
<proteinExistence type="predicted"/>
<name>F2NR77_MARHT</name>
<keyword evidence="3" id="KW-1185">Reference proteome</keyword>
<organism evidence="2 3">
    <name type="scientific">Marinithermus hydrothermalis (strain DSM 14884 / JCM 11576 / T1)</name>
    <dbReference type="NCBI Taxonomy" id="869210"/>
    <lineage>
        <taxon>Bacteria</taxon>
        <taxon>Thermotogati</taxon>
        <taxon>Deinococcota</taxon>
        <taxon>Deinococci</taxon>
        <taxon>Thermales</taxon>
        <taxon>Thermaceae</taxon>
        <taxon>Marinithermus</taxon>
    </lineage>
</organism>
<evidence type="ECO:0000256" key="1">
    <source>
        <dbReference type="SAM" id="MobiDB-lite"/>
    </source>
</evidence>
<dbReference type="RefSeq" id="WP_013704970.1">
    <property type="nucleotide sequence ID" value="NC_015387.1"/>
</dbReference>
<gene>
    <name evidence="2" type="ordered locus">Marky_2206</name>
</gene>
<dbReference type="EMBL" id="CP002630">
    <property type="protein sequence ID" value="AEB12926.1"/>
    <property type="molecule type" value="Genomic_DNA"/>
</dbReference>
<accession>F2NR77</accession>
<dbReference type="KEGG" id="mhd:Marky_2206"/>
<feature type="compositionally biased region" description="Pro residues" evidence="1">
    <location>
        <begin position="37"/>
        <end position="50"/>
    </location>
</feature>
<dbReference type="Proteomes" id="UP000007030">
    <property type="component" value="Chromosome"/>
</dbReference>
<reference evidence="2 3" key="1">
    <citation type="journal article" date="2012" name="Stand. Genomic Sci.">
        <title>Complete genome sequence of the aerobic, heterotroph Marinithermus hydrothermalis type strain (T1(T)) from a deep-sea hydrothermal vent chimney.</title>
        <authorList>
            <person name="Copeland A."/>
            <person name="Gu W."/>
            <person name="Yasawong M."/>
            <person name="Lapidus A."/>
            <person name="Lucas S."/>
            <person name="Deshpande S."/>
            <person name="Pagani I."/>
            <person name="Tapia R."/>
            <person name="Cheng J.F."/>
            <person name="Goodwin L.A."/>
            <person name="Pitluck S."/>
            <person name="Liolios K."/>
            <person name="Ivanova N."/>
            <person name="Mavromatis K."/>
            <person name="Mikhailova N."/>
            <person name="Pati A."/>
            <person name="Chen A."/>
            <person name="Palaniappan K."/>
            <person name="Land M."/>
            <person name="Pan C."/>
            <person name="Brambilla E.M."/>
            <person name="Rohde M."/>
            <person name="Tindall B.J."/>
            <person name="Sikorski J."/>
            <person name="Goker M."/>
            <person name="Detter J.C."/>
            <person name="Bristow J."/>
            <person name="Eisen J.A."/>
            <person name="Markowitz V."/>
            <person name="Hugenholtz P."/>
            <person name="Kyrpides N.C."/>
            <person name="Klenk H.P."/>
            <person name="Woyke T."/>
        </authorList>
    </citation>
    <scope>NUCLEOTIDE SEQUENCE [LARGE SCALE GENOMIC DNA]</scope>
    <source>
        <strain evidence="3">DSM 14884 / JCM 11576 / T1</strain>
    </source>
</reference>
<feature type="compositionally biased region" description="Basic and acidic residues" evidence="1">
    <location>
        <begin position="58"/>
        <end position="67"/>
    </location>
</feature>
<protein>
    <submittedName>
        <fullName evidence="2">Uncharacterized protein</fullName>
    </submittedName>
</protein>
<dbReference type="HOGENOM" id="CLU_2807372_0_0_0"/>
<evidence type="ECO:0000313" key="2">
    <source>
        <dbReference type="EMBL" id="AEB12926.1"/>
    </source>
</evidence>